<evidence type="ECO:0000313" key="1">
    <source>
        <dbReference type="EMBL" id="MFD1912464.1"/>
    </source>
</evidence>
<protein>
    <submittedName>
        <fullName evidence="1">Sulfotransferase</fullName>
    </submittedName>
</protein>
<dbReference type="RefSeq" id="WP_390261091.1">
    <property type="nucleotide sequence ID" value="NZ_JBHUGH010000006.1"/>
</dbReference>
<proteinExistence type="predicted"/>
<gene>
    <name evidence="1" type="ORF">ACFSGJ_09575</name>
</gene>
<dbReference type="Gene3D" id="3.40.50.300">
    <property type="entry name" value="P-loop containing nucleotide triphosphate hydrolases"/>
    <property type="match status" value="1"/>
</dbReference>
<dbReference type="EMBL" id="JBHUGH010000006">
    <property type="protein sequence ID" value="MFD1912464.1"/>
    <property type="molecule type" value="Genomic_DNA"/>
</dbReference>
<sequence>MPSVLHICTGMPMSGSRLAFEMAVAVLESAGIPQRRLDTVGRRKEANLLAALDPKRLDPALAEAAAGAAPIAIHSHASPGETVPQEVRAGRISAQIVARDPRDVALSLLDAAQTVGGQLNPEREPLASLGEALDLVRNRMENFAAWRQAVPDLLILNYEELVADPDVSLEKIAAHLGVLVDTQPILARHGRRFATLGRGIPQRWREEMSVAEANGIHEEFAEYIERWCLPAGLPGRA</sequence>
<reference evidence="2" key="1">
    <citation type="journal article" date="2019" name="Int. J. Syst. Evol. Microbiol.">
        <title>The Global Catalogue of Microorganisms (GCM) 10K type strain sequencing project: providing services to taxonomists for standard genome sequencing and annotation.</title>
        <authorList>
            <consortium name="The Broad Institute Genomics Platform"/>
            <consortium name="The Broad Institute Genome Sequencing Center for Infectious Disease"/>
            <person name="Wu L."/>
            <person name="Ma J."/>
        </authorList>
    </citation>
    <scope>NUCLEOTIDE SEQUENCE [LARGE SCALE GENOMIC DNA]</scope>
    <source>
        <strain evidence="2">CGMCC 4.7242</strain>
    </source>
</reference>
<keyword evidence="2" id="KW-1185">Reference proteome</keyword>
<accession>A0ABW4S4E0</accession>
<comment type="caution">
    <text evidence="1">The sequence shown here is derived from an EMBL/GenBank/DDBJ whole genome shotgun (WGS) entry which is preliminary data.</text>
</comment>
<dbReference type="InterPro" id="IPR027417">
    <property type="entry name" value="P-loop_NTPase"/>
</dbReference>
<name>A0ABW4S4E0_9RHOB</name>
<dbReference type="Proteomes" id="UP001597353">
    <property type="component" value="Unassembled WGS sequence"/>
</dbReference>
<evidence type="ECO:0000313" key="2">
    <source>
        <dbReference type="Proteomes" id="UP001597353"/>
    </source>
</evidence>
<dbReference type="SUPFAM" id="SSF52540">
    <property type="entry name" value="P-loop containing nucleoside triphosphate hydrolases"/>
    <property type="match status" value="1"/>
</dbReference>
<organism evidence="1 2">
    <name type="scientific">Halodurantibacterium flavum</name>
    <dbReference type="NCBI Taxonomy" id="1382802"/>
    <lineage>
        <taxon>Bacteria</taxon>
        <taxon>Pseudomonadati</taxon>
        <taxon>Pseudomonadota</taxon>
        <taxon>Alphaproteobacteria</taxon>
        <taxon>Rhodobacterales</taxon>
        <taxon>Paracoccaceae</taxon>
        <taxon>Halodurantibacterium</taxon>
    </lineage>
</organism>
<dbReference type="Pfam" id="PF13469">
    <property type="entry name" value="Sulfotransfer_3"/>
    <property type="match status" value="1"/>
</dbReference>